<sequence length="293" mass="33854">MSYQIELRHLRYFLAVAEDLHFRKAAEKLFISQPGLSKQIKQLEDDLNIQLFERHNRKVELTEAGSFLQHEVSKNLKELDSILNHTKLIHQGYDGNLNFGYVGSAMQELIPNILLKFKEAHPKVIFNLKEMDNEQQVKGLLSKKIDVGFVRLERLPRNLEARPILKENFCLVLPKNHPIDSANFKGLNQFKDESFILFDPSYSPSYYEKVMQIFDKSGFTPIISHNTIHASSIYRLVENNLGISIVPKSLQSGYNMNIKFIELDKINQQTVLSAVWNKDNRNPALNFLIKNIG</sequence>
<dbReference type="SUPFAM" id="SSF46785">
    <property type="entry name" value="Winged helix' DNA-binding domain"/>
    <property type="match status" value="1"/>
</dbReference>
<dbReference type="EMBL" id="JAUOEK010000071">
    <property type="protein sequence ID" value="MDO5969427.1"/>
    <property type="molecule type" value="Genomic_DNA"/>
</dbReference>
<comment type="caution">
    <text evidence="6">The sequence shown here is derived from an EMBL/GenBank/DDBJ whole genome shotgun (WGS) entry which is preliminary data.</text>
</comment>
<reference evidence="6" key="1">
    <citation type="submission" date="2023-07" db="EMBL/GenBank/DDBJ databases">
        <title>Two novel species in the genus Flavivirga.</title>
        <authorList>
            <person name="Kwon K."/>
        </authorList>
    </citation>
    <scope>NUCLEOTIDE SEQUENCE</scope>
    <source>
        <strain evidence="6">KCTC 52353</strain>
    </source>
</reference>
<dbReference type="PROSITE" id="PS50931">
    <property type="entry name" value="HTH_LYSR"/>
    <property type="match status" value="1"/>
</dbReference>
<dbReference type="InterPro" id="IPR000847">
    <property type="entry name" value="LysR_HTH_N"/>
</dbReference>
<dbReference type="InterPro" id="IPR005119">
    <property type="entry name" value="LysR_subst-bd"/>
</dbReference>
<keyword evidence="7" id="KW-1185">Reference proteome</keyword>
<dbReference type="Pfam" id="PF00126">
    <property type="entry name" value="HTH_1"/>
    <property type="match status" value="1"/>
</dbReference>
<keyword evidence="4" id="KW-0804">Transcription</keyword>
<feature type="domain" description="HTH lysR-type" evidence="5">
    <location>
        <begin position="5"/>
        <end position="62"/>
    </location>
</feature>
<dbReference type="PANTHER" id="PTHR30346">
    <property type="entry name" value="TRANSCRIPTIONAL DUAL REGULATOR HCAR-RELATED"/>
    <property type="match status" value="1"/>
</dbReference>
<dbReference type="PANTHER" id="PTHR30346:SF0">
    <property type="entry name" value="HCA OPERON TRANSCRIPTIONAL ACTIVATOR HCAR"/>
    <property type="match status" value="1"/>
</dbReference>
<comment type="similarity">
    <text evidence="1">Belongs to the LysR transcriptional regulatory family.</text>
</comment>
<evidence type="ECO:0000259" key="5">
    <source>
        <dbReference type="PROSITE" id="PS50931"/>
    </source>
</evidence>
<evidence type="ECO:0000256" key="4">
    <source>
        <dbReference type="ARBA" id="ARBA00023163"/>
    </source>
</evidence>
<organism evidence="6 7">
    <name type="scientific">Flavivirga aquimarina</name>
    <dbReference type="NCBI Taxonomy" id="2027862"/>
    <lineage>
        <taxon>Bacteria</taxon>
        <taxon>Pseudomonadati</taxon>
        <taxon>Bacteroidota</taxon>
        <taxon>Flavobacteriia</taxon>
        <taxon>Flavobacteriales</taxon>
        <taxon>Flavobacteriaceae</taxon>
        <taxon>Flavivirga</taxon>
    </lineage>
</organism>
<keyword evidence="3" id="KW-0238">DNA-binding</keyword>
<dbReference type="Pfam" id="PF03466">
    <property type="entry name" value="LysR_substrate"/>
    <property type="match status" value="1"/>
</dbReference>
<dbReference type="InterPro" id="IPR036388">
    <property type="entry name" value="WH-like_DNA-bd_sf"/>
</dbReference>
<evidence type="ECO:0000256" key="3">
    <source>
        <dbReference type="ARBA" id="ARBA00023125"/>
    </source>
</evidence>
<accession>A0ABT8W8N2</accession>
<dbReference type="Gene3D" id="1.10.10.10">
    <property type="entry name" value="Winged helix-like DNA-binding domain superfamily/Winged helix DNA-binding domain"/>
    <property type="match status" value="1"/>
</dbReference>
<dbReference type="PRINTS" id="PR00039">
    <property type="entry name" value="HTHLYSR"/>
</dbReference>
<dbReference type="InterPro" id="IPR036390">
    <property type="entry name" value="WH_DNA-bd_sf"/>
</dbReference>
<evidence type="ECO:0000313" key="6">
    <source>
        <dbReference type="EMBL" id="MDO5969427.1"/>
    </source>
</evidence>
<dbReference type="SUPFAM" id="SSF53850">
    <property type="entry name" value="Periplasmic binding protein-like II"/>
    <property type="match status" value="1"/>
</dbReference>
<gene>
    <name evidence="6" type="ORF">Q4Q35_06375</name>
</gene>
<evidence type="ECO:0000256" key="2">
    <source>
        <dbReference type="ARBA" id="ARBA00023015"/>
    </source>
</evidence>
<dbReference type="Proteomes" id="UP001176883">
    <property type="component" value="Unassembled WGS sequence"/>
</dbReference>
<evidence type="ECO:0000256" key="1">
    <source>
        <dbReference type="ARBA" id="ARBA00009437"/>
    </source>
</evidence>
<dbReference type="RefSeq" id="WP_303277119.1">
    <property type="nucleotide sequence ID" value="NZ_JAUOEK010000071.1"/>
</dbReference>
<name>A0ABT8W8N2_9FLAO</name>
<proteinExistence type="inferred from homology"/>
<evidence type="ECO:0000313" key="7">
    <source>
        <dbReference type="Proteomes" id="UP001176883"/>
    </source>
</evidence>
<protein>
    <submittedName>
        <fullName evidence="6">LysR family transcriptional regulator</fullName>
    </submittedName>
</protein>
<keyword evidence="2" id="KW-0805">Transcription regulation</keyword>
<dbReference type="Gene3D" id="3.40.190.10">
    <property type="entry name" value="Periplasmic binding protein-like II"/>
    <property type="match status" value="2"/>
</dbReference>